<proteinExistence type="predicted"/>
<name>W7XKK3_TETTS</name>
<dbReference type="KEGG" id="tet:TTHERM_000885885"/>
<evidence type="ECO:0000313" key="1">
    <source>
        <dbReference type="EMBL" id="EWS76611.1"/>
    </source>
</evidence>
<accession>W7XKK3</accession>
<dbReference type="RefSeq" id="XP_012650897.1">
    <property type="nucleotide sequence ID" value="XM_012795443.1"/>
</dbReference>
<evidence type="ECO:0000313" key="2">
    <source>
        <dbReference type="Proteomes" id="UP000009168"/>
    </source>
</evidence>
<sequence>MVKCQFKDITINKPKDCNIQNLKILQTIKQMEQMMHKYKHNLKYLTKIEVELFLMKSSLPYLLKLGTLNLIKSANSYSRRVLIHKEAIKANSSNCSDFQRKIRNESNCKSTKYQYRLICERYQKSLRFKF</sequence>
<dbReference type="EMBL" id="GG662856">
    <property type="protein sequence ID" value="EWS76611.1"/>
    <property type="molecule type" value="Genomic_DNA"/>
</dbReference>
<dbReference type="Proteomes" id="UP000009168">
    <property type="component" value="Unassembled WGS sequence"/>
</dbReference>
<protein>
    <submittedName>
        <fullName evidence="1">Uncharacterized protein</fullName>
    </submittedName>
</protein>
<reference evidence="2" key="1">
    <citation type="journal article" date="2006" name="PLoS Biol.">
        <title>Macronuclear genome sequence of the ciliate Tetrahymena thermophila, a model eukaryote.</title>
        <authorList>
            <person name="Eisen J.A."/>
            <person name="Coyne R.S."/>
            <person name="Wu M."/>
            <person name="Wu D."/>
            <person name="Thiagarajan M."/>
            <person name="Wortman J.R."/>
            <person name="Badger J.H."/>
            <person name="Ren Q."/>
            <person name="Amedeo P."/>
            <person name="Jones K.M."/>
            <person name="Tallon L.J."/>
            <person name="Delcher A.L."/>
            <person name="Salzberg S.L."/>
            <person name="Silva J.C."/>
            <person name="Haas B.J."/>
            <person name="Majoros W.H."/>
            <person name="Farzad M."/>
            <person name="Carlton J.M."/>
            <person name="Smith R.K. Jr."/>
            <person name="Garg J."/>
            <person name="Pearlman R.E."/>
            <person name="Karrer K.M."/>
            <person name="Sun L."/>
            <person name="Manning G."/>
            <person name="Elde N.C."/>
            <person name="Turkewitz A.P."/>
            <person name="Asai D.J."/>
            <person name="Wilkes D.E."/>
            <person name="Wang Y."/>
            <person name="Cai H."/>
            <person name="Collins K."/>
            <person name="Stewart B.A."/>
            <person name="Lee S.R."/>
            <person name="Wilamowska K."/>
            <person name="Weinberg Z."/>
            <person name="Ruzzo W.L."/>
            <person name="Wloga D."/>
            <person name="Gaertig J."/>
            <person name="Frankel J."/>
            <person name="Tsao C.-C."/>
            <person name="Gorovsky M.A."/>
            <person name="Keeling P.J."/>
            <person name="Waller R.F."/>
            <person name="Patron N.J."/>
            <person name="Cherry J.M."/>
            <person name="Stover N.A."/>
            <person name="Krieger C.J."/>
            <person name="del Toro C."/>
            <person name="Ryder H.F."/>
            <person name="Williamson S.C."/>
            <person name="Barbeau R.A."/>
            <person name="Hamilton E.P."/>
            <person name="Orias E."/>
        </authorList>
    </citation>
    <scope>NUCLEOTIDE SEQUENCE [LARGE SCALE GENOMIC DNA]</scope>
    <source>
        <strain evidence="2">SB210</strain>
    </source>
</reference>
<dbReference type="InParanoid" id="W7XKK3"/>
<dbReference type="AlphaFoldDB" id="W7XKK3"/>
<gene>
    <name evidence="1" type="ORF">TTHERM_000885885</name>
</gene>
<organism evidence="1 2">
    <name type="scientific">Tetrahymena thermophila (strain SB210)</name>
    <dbReference type="NCBI Taxonomy" id="312017"/>
    <lineage>
        <taxon>Eukaryota</taxon>
        <taxon>Sar</taxon>
        <taxon>Alveolata</taxon>
        <taxon>Ciliophora</taxon>
        <taxon>Intramacronucleata</taxon>
        <taxon>Oligohymenophorea</taxon>
        <taxon>Hymenostomatida</taxon>
        <taxon>Tetrahymenina</taxon>
        <taxon>Tetrahymenidae</taxon>
        <taxon>Tetrahymena</taxon>
    </lineage>
</organism>
<dbReference type="GeneID" id="24440999"/>
<keyword evidence="2" id="KW-1185">Reference proteome</keyword>